<proteinExistence type="predicted"/>
<evidence type="ECO:0000313" key="2">
    <source>
        <dbReference type="Proteomes" id="UP001498398"/>
    </source>
</evidence>
<evidence type="ECO:0000313" key="1">
    <source>
        <dbReference type="EMBL" id="KAK7447683.1"/>
    </source>
</evidence>
<protein>
    <submittedName>
        <fullName evidence="1">Uncharacterized protein</fullName>
    </submittedName>
</protein>
<reference evidence="1 2" key="1">
    <citation type="submission" date="2024-01" db="EMBL/GenBank/DDBJ databases">
        <title>A draft genome for the cacao thread blight pathogen Marasmiellus scandens.</title>
        <authorList>
            <person name="Baruah I.K."/>
            <person name="Leung J."/>
            <person name="Bukari Y."/>
            <person name="Amoako-Attah I."/>
            <person name="Meinhardt L.W."/>
            <person name="Bailey B.A."/>
            <person name="Cohen S.P."/>
        </authorList>
    </citation>
    <scope>NUCLEOTIDE SEQUENCE [LARGE SCALE GENOMIC DNA]</scope>
    <source>
        <strain evidence="1 2">GH-19</strain>
    </source>
</reference>
<sequence>MALKRIACYRPTQHVANTRSYKLVAVKRWSTTNNHIKNYQKLVNFIATHTVPGLQRIFNNAVRQRWPTNKLFEHVTLASEGKYHAKNYTQNDIDASIIGKELGSIGTVYALNHSPVALPCYRTLQVQDHCSQSAPRAATNGVKLSDIMENIDMRLGTQQGESAERITRVRAGRTLSLDEIAAFESVREGEVHLAREASLGAIHCHCEDGYGAKPVFIAPTCKETNWQALLRNIQIVVAAWHMSQYGANCYGPVWSIALDGDSTRRAALYIYCMHKKLAPDDLLHQYLDTLLGLNLNTGQDGITMDFDYKHLFKCLCTMFCSNDGLVVDDVVIFFQIGWSVSMTLTV</sequence>
<accession>A0ABR1J681</accession>
<name>A0ABR1J681_9AGAR</name>
<gene>
    <name evidence="1" type="ORF">VKT23_013939</name>
</gene>
<organism evidence="1 2">
    <name type="scientific">Marasmiellus scandens</name>
    <dbReference type="NCBI Taxonomy" id="2682957"/>
    <lineage>
        <taxon>Eukaryota</taxon>
        <taxon>Fungi</taxon>
        <taxon>Dikarya</taxon>
        <taxon>Basidiomycota</taxon>
        <taxon>Agaricomycotina</taxon>
        <taxon>Agaricomycetes</taxon>
        <taxon>Agaricomycetidae</taxon>
        <taxon>Agaricales</taxon>
        <taxon>Marasmiineae</taxon>
        <taxon>Omphalotaceae</taxon>
        <taxon>Marasmiellus</taxon>
    </lineage>
</organism>
<dbReference type="EMBL" id="JBANRG010000040">
    <property type="protein sequence ID" value="KAK7447683.1"/>
    <property type="molecule type" value="Genomic_DNA"/>
</dbReference>
<comment type="caution">
    <text evidence="1">The sequence shown here is derived from an EMBL/GenBank/DDBJ whole genome shotgun (WGS) entry which is preliminary data.</text>
</comment>
<dbReference type="Proteomes" id="UP001498398">
    <property type="component" value="Unassembled WGS sequence"/>
</dbReference>
<keyword evidence="2" id="KW-1185">Reference proteome</keyword>